<reference evidence="1" key="1">
    <citation type="submission" date="2021-06" db="EMBL/GenBank/DDBJ databases">
        <authorList>
            <person name="Kallberg Y."/>
            <person name="Tangrot J."/>
            <person name="Rosling A."/>
        </authorList>
    </citation>
    <scope>NUCLEOTIDE SEQUENCE</scope>
    <source>
        <strain evidence="1">MA461A</strain>
    </source>
</reference>
<feature type="non-terminal residue" evidence="1">
    <location>
        <position position="384"/>
    </location>
</feature>
<sequence>KFSEIYHIAKTSFVNQWNIEYLQNSIQCAFDVENALFMISDEDAELLHKKLVSKAKAERRVLPPPLTEFQCAYHLFYRTLLRNIYLPSELSFYVLNTYEFLNYGLFSKQENIAEDVQMFAKPLAMADVLAGIQMALLEGLSQIKSHNKEQVPGMIALKHEYSYKLLHTTTTRRAAARLLLKDFDKFFNDGQIDSDGIDQINNVLHHSTQSSDGMEIIFHAAILSFQPNEVDLRISSELNHILLNWITSFANIDTSQQLLSSTTSLESGVWQLHPWLLSRLSFIHKPFFEAYSRMLIQCTRQEQQHMYDNLLSHSKRFYDTQLNDTHRRLKNLLGHWELLHQQFRDGKKTVTNLLQQEWIIFKGKYEKFDQRKEKDSEFKIMFMQ</sequence>
<protein>
    <submittedName>
        <fullName evidence="1">26861_t:CDS:1</fullName>
    </submittedName>
</protein>
<name>A0ACA9RPV4_9GLOM</name>
<comment type="caution">
    <text evidence="1">The sequence shown here is derived from an EMBL/GenBank/DDBJ whole genome shotgun (WGS) entry which is preliminary data.</text>
</comment>
<feature type="non-terminal residue" evidence="1">
    <location>
        <position position="1"/>
    </location>
</feature>
<evidence type="ECO:0000313" key="2">
    <source>
        <dbReference type="Proteomes" id="UP000789920"/>
    </source>
</evidence>
<gene>
    <name evidence="1" type="ORF">RPERSI_LOCUS21352</name>
</gene>
<organism evidence="1 2">
    <name type="scientific">Racocetra persica</name>
    <dbReference type="NCBI Taxonomy" id="160502"/>
    <lineage>
        <taxon>Eukaryota</taxon>
        <taxon>Fungi</taxon>
        <taxon>Fungi incertae sedis</taxon>
        <taxon>Mucoromycota</taxon>
        <taxon>Glomeromycotina</taxon>
        <taxon>Glomeromycetes</taxon>
        <taxon>Diversisporales</taxon>
        <taxon>Gigasporaceae</taxon>
        <taxon>Racocetra</taxon>
    </lineage>
</organism>
<evidence type="ECO:0000313" key="1">
    <source>
        <dbReference type="EMBL" id="CAG8802580.1"/>
    </source>
</evidence>
<keyword evidence="2" id="KW-1185">Reference proteome</keyword>
<accession>A0ACA9RPV4</accession>
<proteinExistence type="predicted"/>
<dbReference type="EMBL" id="CAJVQC010062349">
    <property type="protein sequence ID" value="CAG8802580.1"/>
    <property type="molecule type" value="Genomic_DNA"/>
</dbReference>
<dbReference type="Proteomes" id="UP000789920">
    <property type="component" value="Unassembled WGS sequence"/>
</dbReference>